<organism evidence="2 3">
    <name type="scientific">Marinobacter zhanjiangensis</name>
    <dbReference type="NCBI Taxonomy" id="578215"/>
    <lineage>
        <taxon>Bacteria</taxon>
        <taxon>Pseudomonadati</taxon>
        <taxon>Pseudomonadota</taxon>
        <taxon>Gammaproteobacteria</taxon>
        <taxon>Pseudomonadales</taxon>
        <taxon>Marinobacteraceae</taxon>
        <taxon>Marinobacter</taxon>
    </lineage>
</organism>
<name>A0ABQ3B9H1_9GAMM</name>
<proteinExistence type="predicted"/>
<evidence type="ECO:0000313" key="3">
    <source>
        <dbReference type="Proteomes" id="UP000601597"/>
    </source>
</evidence>
<evidence type="ECO:0000313" key="2">
    <source>
        <dbReference type="EMBL" id="GGY80187.1"/>
    </source>
</evidence>
<sequence>MDNGVHMKNIEEWKDEVRKKIRPLIPEKSKVALLDFPNHGNVGDAAIWLGEVNFLKEELQDVKIIHVSEKSLIKRESPSFSKDTILLINGGGNFGDLWPSHQEHRELVIRNYPDNKVIQLPQSIYFQEEKNLRDCSVNFQQHKNFHLLVRDFQSLRIAQSMGIKNVQLCPDMAIFSKAESLKTANIYDIVFLVRKDRESIGEKLPTNLSNDKKILVIDWLEDKKDLWHSLDRILKRHPNLRAYISQFLFERLARRRLERGCQILSSGKRIVTDRLHAHLISMLIGKENIVIDNKYNKIGNYRESWPTESPANSLCESYLEAISELKMGNK</sequence>
<evidence type="ECO:0000259" key="1">
    <source>
        <dbReference type="Pfam" id="PF04230"/>
    </source>
</evidence>
<dbReference type="InterPro" id="IPR007345">
    <property type="entry name" value="Polysacch_pyruvyl_Trfase"/>
</dbReference>
<protein>
    <submittedName>
        <fullName evidence="2">Exopolysaccharide biosynthesis protein</fullName>
    </submittedName>
</protein>
<dbReference type="Proteomes" id="UP000601597">
    <property type="component" value="Unassembled WGS sequence"/>
</dbReference>
<comment type="caution">
    <text evidence="2">The sequence shown here is derived from an EMBL/GenBank/DDBJ whole genome shotgun (WGS) entry which is preliminary data.</text>
</comment>
<gene>
    <name evidence="2" type="ORF">GCM10007071_29390</name>
</gene>
<accession>A0ABQ3B9H1</accession>
<dbReference type="RefSeq" id="WP_189577543.1">
    <property type="nucleotide sequence ID" value="NZ_BMXV01000007.1"/>
</dbReference>
<dbReference type="Pfam" id="PF04230">
    <property type="entry name" value="PS_pyruv_trans"/>
    <property type="match status" value="1"/>
</dbReference>
<keyword evidence="3" id="KW-1185">Reference proteome</keyword>
<dbReference type="EMBL" id="BMXV01000007">
    <property type="protein sequence ID" value="GGY80187.1"/>
    <property type="molecule type" value="Genomic_DNA"/>
</dbReference>
<reference evidence="3" key="1">
    <citation type="journal article" date="2019" name="Int. J. Syst. Evol. Microbiol.">
        <title>The Global Catalogue of Microorganisms (GCM) 10K type strain sequencing project: providing services to taxonomists for standard genome sequencing and annotation.</title>
        <authorList>
            <consortium name="The Broad Institute Genomics Platform"/>
            <consortium name="The Broad Institute Genome Sequencing Center for Infectious Disease"/>
            <person name="Wu L."/>
            <person name="Ma J."/>
        </authorList>
    </citation>
    <scope>NUCLEOTIDE SEQUENCE [LARGE SCALE GENOMIC DNA]</scope>
    <source>
        <strain evidence="3">KCTC 22280</strain>
    </source>
</reference>
<feature type="domain" description="Polysaccharide pyruvyl transferase" evidence="1">
    <location>
        <begin position="41"/>
        <end position="294"/>
    </location>
</feature>